<comment type="caution">
    <text evidence="1">The sequence shown here is derived from an EMBL/GenBank/DDBJ whole genome shotgun (WGS) entry which is preliminary data.</text>
</comment>
<organism evidence="1 2">
    <name type="scientific">Gymnopilus junonius</name>
    <name type="common">Spectacular rustgill mushroom</name>
    <name type="synonym">Gymnopilus spectabilis subsp. junonius</name>
    <dbReference type="NCBI Taxonomy" id="109634"/>
    <lineage>
        <taxon>Eukaryota</taxon>
        <taxon>Fungi</taxon>
        <taxon>Dikarya</taxon>
        <taxon>Basidiomycota</taxon>
        <taxon>Agaricomycotina</taxon>
        <taxon>Agaricomycetes</taxon>
        <taxon>Agaricomycetidae</taxon>
        <taxon>Agaricales</taxon>
        <taxon>Agaricineae</taxon>
        <taxon>Hymenogastraceae</taxon>
        <taxon>Gymnopilus</taxon>
    </lineage>
</organism>
<reference evidence="1" key="1">
    <citation type="submission" date="2020-11" db="EMBL/GenBank/DDBJ databases">
        <authorList>
            <consortium name="DOE Joint Genome Institute"/>
            <person name="Ahrendt S."/>
            <person name="Riley R."/>
            <person name="Andreopoulos W."/>
            <person name="LaButti K."/>
            <person name="Pangilinan J."/>
            <person name="Ruiz-duenas F.J."/>
            <person name="Barrasa J.M."/>
            <person name="Sanchez-Garcia M."/>
            <person name="Camarero S."/>
            <person name="Miyauchi S."/>
            <person name="Serrano A."/>
            <person name="Linde D."/>
            <person name="Babiker R."/>
            <person name="Drula E."/>
            <person name="Ayuso-Fernandez I."/>
            <person name="Pacheco R."/>
            <person name="Padilla G."/>
            <person name="Ferreira P."/>
            <person name="Barriuso J."/>
            <person name="Kellner H."/>
            <person name="Castanera R."/>
            <person name="Alfaro M."/>
            <person name="Ramirez L."/>
            <person name="Pisabarro A.G."/>
            <person name="Kuo A."/>
            <person name="Tritt A."/>
            <person name="Lipzen A."/>
            <person name="He G."/>
            <person name="Yan M."/>
            <person name="Ng V."/>
            <person name="Cullen D."/>
            <person name="Martin F."/>
            <person name="Rosso M.-N."/>
            <person name="Henrissat B."/>
            <person name="Hibbett D."/>
            <person name="Martinez A.T."/>
            <person name="Grigoriev I.V."/>
        </authorList>
    </citation>
    <scope>NUCLEOTIDE SEQUENCE</scope>
    <source>
        <strain evidence="1">AH 44721</strain>
    </source>
</reference>
<evidence type="ECO:0008006" key="3">
    <source>
        <dbReference type="Google" id="ProtNLM"/>
    </source>
</evidence>
<name>A0A9P5NDS5_GYMJU</name>
<evidence type="ECO:0000313" key="2">
    <source>
        <dbReference type="Proteomes" id="UP000724874"/>
    </source>
</evidence>
<keyword evidence="2" id="KW-1185">Reference proteome</keyword>
<sequence length="459" mass="52265">MRRNYTLFAYSCRYYQMTNILVSCGFDYNIYIASKRTRDESTYTLETWRSKRFKGSVPSVHELRRLLDVPLTSSDKIRAPQSLYDIMISSQPEHRCTERDMNMLFKLSDEADISMVGIYSTIMRSLPVGGTDKSFIASWDNNIRHILELLIPDGSSFRNDEDDAETRKLRPDYGFLLRIWTDDFGNPRTELVYDDAPYVFGYYAVGSKMTPVAIAPPTKTSNSKPVIYDLVSTDLRSRTQRIATIRRILNMAPLLCELAALVRNPIGEFKVFERLNGTIELTSTVVIKCYTDVDAEKRVEDLRRSYNILARWSVPHTDRVIYAQGTTVHLSPRGLASSPETEAELRQCLLCVLESLVIAHGIPLYHRDIRWQNIIRRIDDSSQCPPTKAQPTFSSSNHSPDIFRDGHGTEVDIWSIGHLIRTSTAAGIPIEFRVLGQRICEEASTLTASRVLDLVNSTP</sequence>
<evidence type="ECO:0000313" key="1">
    <source>
        <dbReference type="EMBL" id="KAF8878908.1"/>
    </source>
</evidence>
<dbReference type="AlphaFoldDB" id="A0A9P5NDS5"/>
<dbReference type="SUPFAM" id="SSF56112">
    <property type="entry name" value="Protein kinase-like (PK-like)"/>
    <property type="match status" value="1"/>
</dbReference>
<dbReference type="PROSITE" id="PS51257">
    <property type="entry name" value="PROKAR_LIPOPROTEIN"/>
    <property type="match status" value="1"/>
</dbReference>
<dbReference type="Proteomes" id="UP000724874">
    <property type="component" value="Unassembled WGS sequence"/>
</dbReference>
<dbReference type="InterPro" id="IPR011009">
    <property type="entry name" value="Kinase-like_dom_sf"/>
</dbReference>
<accession>A0A9P5NDS5</accession>
<proteinExistence type="predicted"/>
<protein>
    <recommendedName>
        <fullName evidence="3">Protein kinase domain-containing protein</fullName>
    </recommendedName>
</protein>
<gene>
    <name evidence="1" type="ORF">CPB84DRAFT_1793794</name>
</gene>
<dbReference type="EMBL" id="JADNYJ010000154">
    <property type="protein sequence ID" value="KAF8878908.1"/>
    <property type="molecule type" value="Genomic_DNA"/>
</dbReference>
<dbReference type="OrthoDB" id="2379186at2759"/>